<evidence type="ECO:0008006" key="4">
    <source>
        <dbReference type="Google" id="ProtNLM"/>
    </source>
</evidence>
<accession>A0A0S7WIF1</accession>
<comment type="similarity">
    <text evidence="1">Belongs to the bactofilin family.</text>
</comment>
<evidence type="ECO:0000256" key="1">
    <source>
        <dbReference type="ARBA" id="ARBA00044755"/>
    </source>
</evidence>
<dbReference type="AlphaFoldDB" id="A0A0S7WIF1"/>
<name>A0A0S7WIF1_UNCT6</name>
<gene>
    <name evidence="2" type="ORF">AMJ40_04500</name>
</gene>
<dbReference type="InterPro" id="IPR007607">
    <property type="entry name" value="BacA/B"/>
</dbReference>
<dbReference type="PANTHER" id="PTHR35024:SF4">
    <property type="entry name" value="POLYMER-FORMING CYTOSKELETAL PROTEIN"/>
    <property type="match status" value="1"/>
</dbReference>
<evidence type="ECO:0000313" key="3">
    <source>
        <dbReference type="Proteomes" id="UP000051124"/>
    </source>
</evidence>
<dbReference type="Pfam" id="PF04519">
    <property type="entry name" value="Bactofilin"/>
    <property type="match status" value="1"/>
</dbReference>
<dbReference type="EMBL" id="LIZT01000038">
    <property type="protein sequence ID" value="KPJ49873.1"/>
    <property type="molecule type" value="Genomic_DNA"/>
</dbReference>
<dbReference type="PANTHER" id="PTHR35024">
    <property type="entry name" value="HYPOTHETICAL CYTOSOLIC PROTEIN"/>
    <property type="match status" value="1"/>
</dbReference>
<dbReference type="Proteomes" id="UP000051124">
    <property type="component" value="Unassembled WGS sequence"/>
</dbReference>
<proteinExistence type="inferred from homology"/>
<comment type="caution">
    <text evidence="2">The sequence shown here is derived from an EMBL/GenBank/DDBJ whole genome shotgun (WGS) entry which is preliminary data.</text>
</comment>
<reference evidence="2 3" key="1">
    <citation type="journal article" date="2015" name="Microbiome">
        <title>Genomic resolution of linkages in carbon, nitrogen, and sulfur cycling among widespread estuary sediment bacteria.</title>
        <authorList>
            <person name="Baker B.J."/>
            <person name="Lazar C.S."/>
            <person name="Teske A.P."/>
            <person name="Dick G.J."/>
        </authorList>
    </citation>
    <scope>NUCLEOTIDE SEQUENCE [LARGE SCALE GENOMIC DNA]</scope>
    <source>
        <strain evidence="2">DG_26</strain>
    </source>
</reference>
<evidence type="ECO:0000313" key="2">
    <source>
        <dbReference type="EMBL" id="KPJ49873.1"/>
    </source>
</evidence>
<organism evidence="2 3">
    <name type="scientific">candidate division TA06 bacterium DG_26</name>
    <dbReference type="NCBI Taxonomy" id="1703771"/>
    <lineage>
        <taxon>Bacteria</taxon>
        <taxon>Bacteria division TA06</taxon>
    </lineage>
</organism>
<sequence>MKEKPEGGKIDTLVGKDSKLNGTLKVNGSVRIDGYLEGKIESKDAVVLGKDGRIKGDIKTKDIVIGGQVIGNVYAANRAEFQHGANFQGELFCKQLVIEDGVFFEGTCKMTDQKGEQKAEAKGNQPKADQ</sequence>
<protein>
    <recommendedName>
        <fullName evidence="4">Cell shape determination protein CcmA</fullName>
    </recommendedName>
</protein>